<dbReference type="EMBL" id="FOYR01000003">
    <property type="protein sequence ID" value="SFR68621.1"/>
    <property type="molecule type" value="Genomic_DNA"/>
</dbReference>
<reference evidence="12" key="1">
    <citation type="submission" date="2016-10" db="EMBL/GenBank/DDBJ databases">
        <authorList>
            <person name="Varghese N."/>
            <person name="Submissions S."/>
        </authorList>
    </citation>
    <scope>NUCLEOTIDE SEQUENCE [LARGE SCALE GENOMIC DNA]</scope>
    <source>
        <strain evidence="12">CL127</strain>
    </source>
</reference>
<keyword evidence="7 11" id="KW-0407">Ion channel</keyword>
<evidence type="ECO:0000256" key="7">
    <source>
        <dbReference type="ARBA" id="ARBA00023303"/>
    </source>
</evidence>
<dbReference type="SUPFAM" id="SSF81324">
    <property type="entry name" value="Voltage-gated potassium channels"/>
    <property type="match status" value="1"/>
</dbReference>
<proteinExistence type="predicted"/>
<keyword evidence="5" id="KW-0406">Ion transport</keyword>
<keyword evidence="3 9" id="KW-0812">Transmembrane</keyword>
<keyword evidence="6 9" id="KW-0472">Membrane</keyword>
<organism evidence="11 12">
    <name type="scientific">Microbacterium azadirachtae</name>
    <dbReference type="NCBI Taxonomy" id="582680"/>
    <lineage>
        <taxon>Bacteria</taxon>
        <taxon>Bacillati</taxon>
        <taxon>Actinomycetota</taxon>
        <taxon>Actinomycetes</taxon>
        <taxon>Micrococcales</taxon>
        <taxon>Microbacteriaceae</taxon>
        <taxon>Microbacterium</taxon>
    </lineage>
</organism>
<name>A0A1I6IPP3_9MICO</name>
<dbReference type="InterPro" id="IPR013099">
    <property type="entry name" value="K_chnl_dom"/>
</dbReference>
<dbReference type="Gene3D" id="1.20.120.350">
    <property type="entry name" value="Voltage-gated potassium channels. Chain C"/>
    <property type="match status" value="1"/>
</dbReference>
<evidence type="ECO:0000256" key="4">
    <source>
        <dbReference type="ARBA" id="ARBA00022989"/>
    </source>
</evidence>
<feature type="transmembrane region" description="Helical" evidence="9">
    <location>
        <begin position="12"/>
        <end position="31"/>
    </location>
</feature>
<evidence type="ECO:0000256" key="6">
    <source>
        <dbReference type="ARBA" id="ARBA00023136"/>
    </source>
</evidence>
<evidence type="ECO:0000313" key="11">
    <source>
        <dbReference type="EMBL" id="SFR68621.1"/>
    </source>
</evidence>
<feature type="transmembrane region" description="Helical" evidence="9">
    <location>
        <begin position="112"/>
        <end position="132"/>
    </location>
</feature>
<dbReference type="GO" id="GO:0005249">
    <property type="term" value="F:voltage-gated potassium channel activity"/>
    <property type="evidence" value="ECO:0007669"/>
    <property type="project" value="InterPro"/>
</dbReference>
<evidence type="ECO:0000256" key="9">
    <source>
        <dbReference type="SAM" id="Phobius"/>
    </source>
</evidence>
<dbReference type="GO" id="GO:0001508">
    <property type="term" value="P:action potential"/>
    <property type="evidence" value="ECO:0007669"/>
    <property type="project" value="TreeGrafter"/>
</dbReference>
<dbReference type="AlphaFoldDB" id="A0A1I6IPP3"/>
<evidence type="ECO:0000256" key="3">
    <source>
        <dbReference type="ARBA" id="ARBA00022692"/>
    </source>
</evidence>
<dbReference type="RefSeq" id="WP_091740737.1">
    <property type="nucleotide sequence ID" value="NZ_FOYR01000003.1"/>
</dbReference>
<dbReference type="PRINTS" id="PR00169">
    <property type="entry name" value="KCHANNEL"/>
</dbReference>
<dbReference type="PANTHER" id="PTHR11537:SF254">
    <property type="entry name" value="POTASSIUM VOLTAGE-GATED CHANNEL PROTEIN SHAB"/>
    <property type="match status" value="1"/>
</dbReference>
<keyword evidence="4 9" id="KW-1133">Transmembrane helix</keyword>
<comment type="subcellular location">
    <subcellularLocation>
        <location evidence="1">Membrane</location>
        <topology evidence="1">Multi-pass membrane protein</topology>
    </subcellularLocation>
</comment>
<protein>
    <submittedName>
        <fullName evidence="11">Voltage-gated potassium channel</fullName>
    </submittedName>
</protein>
<keyword evidence="2" id="KW-0813">Transport</keyword>
<dbReference type="Proteomes" id="UP000198877">
    <property type="component" value="Unassembled WGS sequence"/>
</dbReference>
<dbReference type="Pfam" id="PF07885">
    <property type="entry name" value="Ion_trans_2"/>
    <property type="match status" value="1"/>
</dbReference>
<dbReference type="PANTHER" id="PTHR11537">
    <property type="entry name" value="VOLTAGE-GATED POTASSIUM CHANNEL"/>
    <property type="match status" value="1"/>
</dbReference>
<gene>
    <name evidence="11" type="ORF">SAMN04488591_2911</name>
</gene>
<feature type="transmembrane region" description="Helical" evidence="9">
    <location>
        <begin position="173"/>
        <end position="198"/>
    </location>
</feature>
<evidence type="ECO:0000256" key="8">
    <source>
        <dbReference type="SAM" id="MobiDB-lite"/>
    </source>
</evidence>
<dbReference type="Gene3D" id="1.10.287.70">
    <property type="match status" value="1"/>
</dbReference>
<feature type="domain" description="Potassium channel" evidence="10">
    <location>
        <begin position="122"/>
        <end position="198"/>
    </location>
</feature>
<feature type="transmembrane region" description="Helical" evidence="9">
    <location>
        <begin position="144"/>
        <end position="161"/>
    </location>
</feature>
<dbReference type="GO" id="GO:0008076">
    <property type="term" value="C:voltage-gated potassium channel complex"/>
    <property type="evidence" value="ECO:0007669"/>
    <property type="project" value="InterPro"/>
</dbReference>
<dbReference type="Gene3D" id="1.20.5.110">
    <property type="match status" value="1"/>
</dbReference>
<evidence type="ECO:0000256" key="1">
    <source>
        <dbReference type="ARBA" id="ARBA00004141"/>
    </source>
</evidence>
<dbReference type="InterPro" id="IPR028325">
    <property type="entry name" value="VG_K_chnl"/>
</dbReference>
<feature type="region of interest" description="Disordered" evidence="8">
    <location>
        <begin position="234"/>
        <end position="264"/>
    </location>
</feature>
<feature type="transmembrane region" description="Helical" evidence="9">
    <location>
        <begin position="43"/>
        <end position="62"/>
    </location>
</feature>
<sequence>MTLERWRRITEWPLIVASLLFLVTYSIQVIVDPKGDVGALLEDLLWVSWGTFLIDYIVSLVLAPRRWHWFLTHLFNLATVVLPMLRPLRVLRVVTLLTVLQRTAGRAVRGQIVIYVTSATLLLVYVASLAVLDAERAGGGSISTFGDAIWWAFATITTVGYGDLAPITLQGRIIAVGLMLSGIALLGVVTATFASWIVEQLSEENTSRQAATVAHVDALRTEIAELRATLAAMAPTAATPSTGRGEAPTGPTRSPAEPGPPPEV</sequence>
<evidence type="ECO:0000313" key="12">
    <source>
        <dbReference type="Proteomes" id="UP000198877"/>
    </source>
</evidence>
<dbReference type="InterPro" id="IPR027359">
    <property type="entry name" value="Volt_channel_dom_sf"/>
</dbReference>
<evidence type="ECO:0000259" key="10">
    <source>
        <dbReference type="Pfam" id="PF07885"/>
    </source>
</evidence>
<evidence type="ECO:0000256" key="5">
    <source>
        <dbReference type="ARBA" id="ARBA00023065"/>
    </source>
</evidence>
<accession>A0A1I6IPP3</accession>
<evidence type="ECO:0000256" key="2">
    <source>
        <dbReference type="ARBA" id="ARBA00022448"/>
    </source>
</evidence>